<dbReference type="Pfam" id="PF03466">
    <property type="entry name" value="LysR_substrate"/>
    <property type="match status" value="1"/>
</dbReference>
<dbReference type="Gene3D" id="3.40.190.290">
    <property type="match status" value="1"/>
</dbReference>
<evidence type="ECO:0000313" key="7">
    <source>
        <dbReference type="Proteomes" id="UP000838100"/>
    </source>
</evidence>
<comment type="caution">
    <text evidence="6">The sequence shown here is derived from an EMBL/GenBank/DDBJ whole genome shotgun (WGS) entry which is preliminary data.</text>
</comment>
<sequence length="303" mass="33342">MTQIEQYLIFGQAAQAGSFSRAAEQLGVSNSHVSKHIAKLEQSLGYKLFNRSPRLQLTDSGASLLPEVTAMMAAYQSLTETAPTLKGEASGLVRLSLPPLLARKAILPRLAPFLRQNPKLKVEINIQQSTLQAFSENTDLVVTLGSLPDSSLVCQRIGECETLLVATPAYLQQNGVPASPVDLRQHICLASQYPNFENATPWQLRKNKERHAIEVNSPVATNDIYAVKQLVLDNLGIGVMLKFFVEQELSNGHLVPVLDEYDFAMKPPIYIISHDRELMPKSVSLFKAFLIEAITDGLSMIAS</sequence>
<dbReference type="Gene3D" id="1.10.10.10">
    <property type="entry name" value="Winged helix-like DNA-binding domain superfamily/Winged helix DNA-binding domain"/>
    <property type="match status" value="1"/>
</dbReference>
<dbReference type="PANTHER" id="PTHR30537">
    <property type="entry name" value="HTH-TYPE TRANSCRIPTIONAL REGULATOR"/>
    <property type="match status" value="1"/>
</dbReference>
<protein>
    <submittedName>
        <fullName evidence="6">HTH-type transcriptional regulator DmlR</fullName>
    </submittedName>
</protein>
<name>A0ABN8EJC4_9GAMM</name>
<evidence type="ECO:0000256" key="3">
    <source>
        <dbReference type="ARBA" id="ARBA00023125"/>
    </source>
</evidence>
<dbReference type="InterPro" id="IPR036388">
    <property type="entry name" value="WH-like_DNA-bd_sf"/>
</dbReference>
<dbReference type="PRINTS" id="PR00039">
    <property type="entry name" value="HTHLYSR"/>
</dbReference>
<dbReference type="RefSeq" id="WP_237445147.1">
    <property type="nucleotide sequence ID" value="NZ_CAKLPX010000003.1"/>
</dbReference>
<keyword evidence="2" id="KW-0805">Transcription regulation</keyword>
<dbReference type="EMBL" id="CAKLPX010000003">
    <property type="protein sequence ID" value="CAH0992462.1"/>
    <property type="molecule type" value="Genomic_DNA"/>
</dbReference>
<dbReference type="Pfam" id="PF00126">
    <property type="entry name" value="HTH_1"/>
    <property type="match status" value="1"/>
</dbReference>
<dbReference type="InterPro" id="IPR036390">
    <property type="entry name" value="WH_DNA-bd_sf"/>
</dbReference>
<dbReference type="SUPFAM" id="SSF53850">
    <property type="entry name" value="Periplasmic binding protein-like II"/>
    <property type="match status" value="1"/>
</dbReference>
<evidence type="ECO:0000256" key="4">
    <source>
        <dbReference type="ARBA" id="ARBA00023163"/>
    </source>
</evidence>
<organism evidence="6 7">
    <name type="scientific">Sinobacterium norvegicum</name>
    <dbReference type="NCBI Taxonomy" id="1641715"/>
    <lineage>
        <taxon>Bacteria</taxon>
        <taxon>Pseudomonadati</taxon>
        <taxon>Pseudomonadota</taxon>
        <taxon>Gammaproteobacteria</taxon>
        <taxon>Cellvibrionales</taxon>
        <taxon>Spongiibacteraceae</taxon>
        <taxon>Sinobacterium</taxon>
    </lineage>
</organism>
<dbReference type="CDD" id="cd08422">
    <property type="entry name" value="PBP2_CrgA_like"/>
    <property type="match status" value="1"/>
</dbReference>
<reference evidence="6" key="1">
    <citation type="submission" date="2021-12" db="EMBL/GenBank/DDBJ databases">
        <authorList>
            <person name="Rodrigo-Torres L."/>
            <person name="Arahal R. D."/>
            <person name="Lucena T."/>
        </authorList>
    </citation>
    <scope>NUCLEOTIDE SEQUENCE</scope>
    <source>
        <strain evidence="6">CECT 8267</strain>
    </source>
</reference>
<keyword evidence="7" id="KW-1185">Reference proteome</keyword>
<accession>A0ABN8EJC4</accession>
<keyword evidence="3" id="KW-0238">DNA-binding</keyword>
<evidence type="ECO:0000259" key="5">
    <source>
        <dbReference type="PROSITE" id="PS50931"/>
    </source>
</evidence>
<feature type="domain" description="HTH lysR-type" evidence="5">
    <location>
        <begin position="1"/>
        <end position="58"/>
    </location>
</feature>
<comment type="similarity">
    <text evidence="1">Belongs to the LysR transcriptional regulatory family.</text>
</comment>
<dbReference type="PANTHER" id="PTHR30537:SF3">
    <property type="entry name" value="TRANSCRIPTIONAL REGULATORY PROTEIN"/>
    <property type="match status" value="1"/>
</dbReference>
<dbReference type="InterPro" id="IPR058163">
    <property type="entry name" value="LysR-type_TF_proteobact-type"/>
</dbReference>
<evidence type="ECO:0000256" key="2">
    <source>
        <dbReference type="ARBA" id="ARBA00023015"/>
    </source>
</evidence>
<gene>
    <name evidence="6" type="primary">dmlR_8</name>
    <name evidence="6" type="ORF">SIN8267_02587</name>
</gene>
<evidence type="ECO:0000313" key="6">
    <source>
        <dbReference type="EMBL" id="CAH0992462.1"/>
    </source>
</evidence>
<keyword evidence="4" id="KW-0804">Transcription</keyword>
<dbReference type="InterPro" id="IPR005119">
    <property type="entry name" value="LysR_subst-bd"/>
</dbReference>
<evidence type="ECO:0000256" key="1">
    <source>
        <dbReference type="ARBA" id="ARBA00009437"/>
    </source>
</evidence>
<dbReference type="PROSITE" id="PS50931">
    <property type="entry name" value="HTH_LYSR"/>
    <property type="match status" value="1"/>
</dbReference>
<dbReference type="Proteomes" id="UP000838100">
    <property type="component" value="Unassembled WGS sequence"/>
</dbReference>
<dbReference type="InterPro" id="IPR000847">
    <property type="entry name" value="LysR_HTH_N"/>
</dbReference>
<proteinExistence type="inferred from homology"/>
<dbReference type="SUPFAM" id="SSF46785">
    <property type="entry name" value="Winged helix' DNA-binding domain"/>
    <property type="match status" value="1"/>
</dbReference>